<evidence type="ECO:0000313" key="2">
    <source>
        <dbReference type="EMBL" id="KRL32288.1"/>
    </source>
</evidence>
<comment type="caution">
    <text evidence="2">The sequence shown here is derived from an EMBL/GenBank/DDBJ whole genome shotgun (WGS) entry which is preliminary data.</text>
</comment>
<protein>
    <submittedName>
        <fullName evidence="2">Competence protein</fullName>
    </submittedName>
</protein>
<dbReference type="Proteomes" id="UP000051908">
    <property type="component" value="Unassembled WGS sequence"/>
</dbReference>
<organism evidence="2 3">
    <name type="scientific">Companilactobacillus paralimentarius DSM 13238 = JCM 10415</name>
    <dbReference type="NCBI Taxonomy" id="1122151"/>
    <lineage>
        <taxon>Bacteria</taxon>
        <taxon>Bacillati</taxon>
        <taxon>Bacillota</taxon>
        <taxon>Bacilli</taxon>
        <taxon>Lactobacillales</taxon>
        <taxon>Lactobacillaceae</taxon>
        <taxon>Companilactobacillus</taxon>
    </lineage>
</organism>
<dbReference type="EMBL" id="AZES01000014">
    <property type="protein sequence ID" value="KRL32288.1"/>
    <property type="molecule type" value="Genomic_DNA"/>
</dbReference>
<dbReference type="OrthoDB" id="3784230at2"/>
<accession>A0A0R1PIP3</accession>
<feature type="domain" description="Competence protein CoiA nuclease-like" evidence="1">
    <location>
        <begin position="60"/>
        <end position="195"/>
    </location>
</feature>
<proteinExistence type="predicted"/>
<evidence type="ECO:0000313" key="3">
    <source>
        <dbReference type="Proteomes" id="UP000051908"/>
    </source>
</evidence>
<dbReference type="PATRIC" id="fig|1122151.5.peg.727"/>
<dbReference type="RefSeq" id="WP_082603691.1">
    <property type="nucleotide sequence ID" value="NZ_AZES01000014.1"/>
</dbReference>
<name>A0A0R1PIP3_9LACO</name>
<gene>
    <name evidence="2" type="ORF">FD33_GL000702</name>
</gene>
<dbReference type="Pfam" id="PF06054">
    <property type="entry name" value="CoiA_nuc"/>
    <property type="match status" value="1"/>
</dbReference>
<reference evidence="2 3" key="1">
    <citation type="journal article" date="2015" name="Genome Announc.">
        <title>Expanding the biotechnology potential of lactobacilli through comparative genomics of 213 strains and associated genera.</title>
        <authorList>
            <person name="Sun Z."/>
            <person name="Harris H.M."/>
            <person name="McCann A."/>
            <person name="Guo C."/>
            <person name="Argimon S."/>
            <person name="Zhang W."/>
            <person name="Yang X."/>
            <person name="Jeffery I.B."/>
            <person name="Cooney J.C."/>
            <person name="Kagawa T.F."/>
            <person name="Liu W."/>
            <person name="Song Y."/>
            <person name="Salvetti E."/>
            <person name="Wrobel A."/>
            <person name="Rasinkangas P."/>
            <person name="Parkhill J."/>
            <person name="Rea M.C."/>
            <person name="O'Sullivan O."/>
            <person name="Ritari J."/>
            <person name="Douillard F.P."/>
            <person name="Paul Ross R."/>
            <person name="Yang R."/>
            <person name="Briner A.E."/>
            <person name="Felis G.E."/>
            <person name="de Vos W.M."/>
            <person name="Barrangou R."/>
            <person name="Klaenhammer T.R."/>
            <person name="Caufield P.W."/>
            <person name="Cui Y."/>
            <person name="Zhang H."/>
            <person name="O'Toole P.W."/>
        </authorList>
    </citation>
    <scope>NUCLEOTIDE SEQUENCE [LARGE SCALE GENOMIC DNA]</scope>
    <source>
        <strain evidence="2 3">DSM 13238</strain>
    </source>
</reference>
<sequence>MIEVYAALNESGLLVDALKAKKEDSYYCCYCKQKVKLITTQSRIYFRHKNKCNNEINERLIHRKGKKILMNELSKLNLQSLKSEVYLSKIKQRPDILVNGNFAVEYQCAQINVDILTKRVNGYRTVGIKNIWILGGHYLKAKLGREHLKFITYNKIWRFYLLTLDSRQGVMKLFYNIEFIGPFNKLIYQVKVFPRTKFYKLFIFRPEMTQKSRIYSNKHWLKKIRKKNDLVSQKFKLDFYNAHRITVEEYLKKGRFEAEYPIFANPAWQRHCGQISRRLRQPLLKK</sequence>
<dbReference type="GeneID" id="96666931"/>
<evidence type="ECO:0000259" key="1">
    <source>
        <dbReference type="Pfam" id="PF06054"/>
    </source>
</evidence>
<dbReference type="InterPro" id="IPR010330">
    <property type="entry name" value="CoiA_nuc"/>
</dbReference>
<dbReference type="AlphaFoldDB" id="A0A0R1PIP3"/>
<keyword evidence="3" id="KW-1185">Reference proteome</keyword>